<feature type="transmembrane region" description="Helical" evidence="1">
    <location>
        <begin position="96"/>
        <end position="114"/>
    </location>
</feature>
<evidence type="ECO:0000313" key="3">
    <source>
        <dbReference type="Proteomes" id="UP000548787"/>
    </source>
</evidence>
<reference evidence="2 3" key="1">
    <citation type="submission" date="2020-08" db="EMBL/GenBank/DDBJ databases">
        <title>Listeria ohnekaius sp. nov. and Listeria portnoyii sp. nov. isolated from non-agricultural and natural environments.</title>
        <authorList>
            <person name="Weller D."/>
            <person name="Belias A.M."/>
            <person name="Liao J."/>
            <person name="Guo S."/>
            <person name="Orsi R.H."/>
            <person name="Wiedmann M."/>
        </authorList>
    </citation>
    <scope>NUCLEOTIDE SEQUENCE [LARGE SCALE GENOMIC DNA]</scope>
    <source>
        <strain evidence="2 3">FSL W9-0585</strain>
    </source>
</reference>
<name>A0A7W1T7P2_9LIST</name>
<feature type="transmembrane region" description="Helical" evidence="1">
    <location>
        <begin position="64"/>
        <end position="84"/>
    </location>
</feature>
<gene>
    <name evidence="2" type="ORF">HPK16_11795</name>
</gene>
<proteinExistence type="predicted"/>
<organism evidence="2 3">
    <name type="scientific">Listeria rustica</name>
    <dbReference type="NCBI Taxonomy" id="2713503"/>
    <lineage>
        <taxon>Bacteria</taxon>
        <taxon>Bacillati</taxon>
        <taxon>Bacillota</taxon>
        <taxon>Bacilli</taxon>
        <taxon>Bacillales</taxon>
        <taxon>Listeriaceae</taxon>
        <taxon>Listeria</taxon>
    </lineage>
</organism>
<accession>A0A7W1T7P2</accession>
<dbReference type="AlphaFoldDB" id="A0A7W1T7P2"/>
<sequence>MENQLDEKAVLRAQLTNPRWMTLTLAIICTLFALFTLLGVFFLFTLSTKGVGADAIHALQIARILASIFCVLYAIFALLLFNNYSKLRKGIAVPKMLYFALSVFVILSAANSIFSRQLGGVFLPLIILLFAIKIILDLGKIK</sequence>
<keyword evidence="1" id="KW-1133">Transmembrane helix</keyword>
<feature type="transmembrane region" description="Helical" evidence="1">
    <location>
        <begin position="20"/>
        <end position="44"/>
    </location>
</feature>
<dbReference type="RefSeq" id="WP_181677143.1">
    <property type="nucleotide sequence ID" value="NZ_JABJVM010000012.1"/>
</dbReference>
<keyword evidence="1" id="KW-0812">Transmembrane</keyword>
<protein>
    <submittedName>
        <fullName evidence="2">Uncharacterized protein</fullName>
    </submittedName>
</protein>
<dbReference type="EMBL" id="JABJVM010000012">
    <property type="protein sequence ID" value="MBA3927028.1"/>
    <property type="molecule type" value="Genomic_DNA"/>
</dbReference>
<feature type="transmembrane region" description="Helical" evidence="1">
    <location>
        <begin position="120"/>
        <end position="139"/>
    </location>
</feature>
<keyword evidence="3" id="KW-1185">Reference proteome</keyword>
<evidence type="ECO:0000256" key="1">
    <source>
        <dbReference type="SAM" id="Phobius"/>
    </source>
</evidence>
<evidence type="ECO:0000313" key="2">
    <source>
        <dbReference type="EMBL" id="MBA3927028.1"/>
    </source>
</evidence>
<comment type="caution">
    <text evidence="2">The sequence shown here is derived from an EMBL/GenBank/DDBJ whole genome shotgun (WGS) entry which is preliminary data.</text>
</comment>
<dbReference type="Proteomes" id="UP000548787">
    <property type="component" value="Unassembled WGS sequence"/>
</dbReference>
<keyword evidence="1" id="KW-0472">Membrane</keyword>